<keyword evidence="2" id="KW-1185">Reference proteome</keyword>
<dbReference type="Proteomes" id="UP000887013">
    <property type="component" value="Unassembled WGS sequence"/>
</dbReference>
<organism evidence="1 2">
    <name type="scientific">Nephila pilipes</name>
    <name type="common">Giant wood spider</name>
    <name type="synonym">Nephila maculata</name>
    <dbReference type="NCBI Taxonomy" id="299642"/>
    <lineage>
        <taxon>Eukaryota</taxon>
        <taxon>Metazoa</taxon>
        <taxon>Ecdysozoa</taxon>
        <taxon>Arthropoda</taxon>
        <taxon>Chelicerata</taxon>
        <taxon>Arachnida</taxon>
        <taxon>Araneae</taxon>
        <taxon>Araneomorphae</taxon>
        <taxon>Entelegynae</taxon>
        <taxon>Araneoidea</taxon>
        <taxon>Nephilidae</taxon>
        <taxon>Nephila</taxon>
    </lineage>
</organism>
<name>A0A8X6MC49_NEPPI</name>
<evidence type="ECO:0000313" key="2">
    <source>
        <dbReference type="Proteomes" id="UP000887013"/>
    </source>
</evidence>
<sequence length="114" mass="12454">MVFFFKKKQLNLTEGGGNNSTQEELNNSTVRRKQFNLTATCSACALKTKTIAGEKQLNLTVGEGKEKELSTNPVNNSDELLSRCRRVLLSGGTSVNIPPDLAMFMCLNLAGENN</sequence>
<reference evidence="1" key="1">
    <citation type="submission" date="2020-08" db="EMBL/GenBank/DDBJ databases">
        <title>Multicomponent nature underlies the extraordinary mechanical properties of spider dragline silk.</title>
        <authorList>
            <person name="Kono N."/>
            <person name="Nakamura H."/>
            <person name="Mori M."/>
            <person name="Yoshida Y."/>
            <person name="Ohtoshi R."/>
            <person name="Malay A.D."/>
            <person name="Moran D.A.P."/>
            <person name="Tomita M."/>
            <person name="Numata K."/>
            <person name="Arakawa K."/>
        </authorList>
    </citation>
    <scope>NUCLEOTIDE SEQUENCE</scope>
</reference>
<dbReference type="EMBL" id="BMAW01090162">
    <property type="protein sequence ID" value="GFS43360.1"/>
    <property type="molecule type" value="Genomic_DNA"/>
</dbReference>
<proteinExistence type="predicted"/>
<evidence type="ECO:0000313" key="1">
    <source>
        <dbReference type="EMBL" id="GFS43360.1"/>
    </source>
</evidence>
<gene>
    <name evidence="1" type="ORF">NPIL_292761</name>
</gene>
<accession>A0A8X6MC49</accession>
<comment type="caution">
    <text evidence="1">The sequence shown here is derived from an EMBL/GenBank/DDBJ whole genome shotgun (WGS) entry which is preliminary data.</text>
</comment>
<dbReference type="AlphaFoldDB" id="A0A8X6MC49"/>
<protein>
    <submittedName>
        <fullName evidence="1">Uncharacterized protein</fullName>
    </submittedName>
</protein>